<organism evidence="1 2">
    <name type="scientific">Paenibacillus ehimensis</name>
    <dbReference type="NCBI Taxonomy" id="79264"/>
    <lineage>
        <taxon>Bacteria</taxon>
        <taxon>Bacillati</taxon>
        <taxon>Bacillota</taxon>
        <taxon>Bacilli</taxon>
        <taxon>Bacillales</taxon>
        <taxon>Paenibacillaceae</taxon>
        <taxon>Paenibacillus</taxon>
    </lineage>
</organism>
<accession>A0ABT8V9E3</accession>
<dbReference type="EMBL" id="JAUMKJ010000011">
    <property type="protein sequence ID" value="MDO3677572.1"/>
    <property type="molecule type" value="Genomic_DNA"/>
</dbReference>
<name>A0ABT8V9E3_9BACL</name>
<gene>
    <name evidence="1" type="ORF">Q3C12_11230</name>
</gene>
<keyword evidence="2" id="KW-1185">Reference proteome</keyword>
<comment type="caution">
    <text evidence="1">The sequence shown here is derived from an EMBL/GenBank/DDBJ whole genome shotgun (WGS) entry which is preliminary data.</text>
</comment>
<reference evidence="1" key="1">
    <citation type="submission" date="2023-07" db="EMBL/GenBank/DDBJ databases">
        <authorList>
            <person name="Aktuganov G."/>
            <person name="Boyko T."/>
            <person name="Delegan Y."/>
            <person name="Galimzianova N."/>
            <person name="Gilvanova E."/>
            <person name="Korobov V."/>
            <person name="Kuzmina L."/>
            <person name="Melentiev A."/>
            <person name="Milman P."/>
            <person name="Ryabova A."/>
            <person name="Stupak E."/>
            <person name="Yasakov T."/>
            <person name="Zharikova N."/>
            <person name="Zhurenko E."/>
        </authorList>
    </citation>
    <scope>NUCLEOTIDE SEQUENCE</scope>
    <source>
        <strain evidence="1">IB-739</strain>
    </source>
</reference>
<evidence type="ECO:0000313" key="1">
    <source>
        <dbReference type="EMBL" id="MDO3677572.1"/>
    </source>
</evidence>
<dbReference type="Proteomes" id="UP001168883">
    <property type="component" value="Unassembled WGS sequence"/>
</dbReference>
<sequence length="124" mass="14474">MKFIDCYELSLPPWEALNNKKVLNPFKELKWLRLGQPNSKTEVFMELFRDGEPHPLYDEIMGLKDAKMRNVAIKAVNGVILVSYIDDKWIITLNDRFQLESANITEIIDHVDKLHGDNSNVFIR</sequence>
<evidence type="ECO:0000313" key="2">
    <source>
        <dbReference type="Proteomes" id="UP001168883"/>
    </source>
</evidence>
<dbReference type="RefSeq" id="WP_302878304.1">
    <property type="nucleotide sequence ID" value="NZ_JAUMKJ010000011.1"/>
</dbReference>
<proteinExistence type="predicted"/>
<protein>
    <submittedName>
        <fullName evidence="1">Uncharacterized protein</fullName>
    </submittedName>
</protein>